<name>A0A565BC15_9BRAS</name>
<protein>
    <submittedName>
        <fullName evidence="2">Uncharacterized protein</fullName>
    </submittedName>
</protein>
<comment type="caution">
    <text evidence="2">The sequence shown here is derived from an EMBL/GenBank/DDBJ whole genome shotgun (WGS) entry which is preliminary data.</text>
</comment>
<organism evidence="2 3">
    <name type="scientific">Arabis nemorensis</name>
    <dbReference type="NCBI Taxonomy" id="586526"/>
    <lineage>
        <taxon>Eukaryota</taxon>
        <taxon>Viridiplantae</taxon>
        <taxon>Streptophyta</taxon>
        <taxon>Embryophyta</taxon>
        <taxon>Tracheophyta</taxon>
        <taxon>Spermatophyta</taxon>
        <taxon>Magnoliopsida</taxon>
        <taxon>eudicotyledons</taxon>
        <taxon>Gunneridae</taxon>
        <taxon>Pentapetalae</taxon>
        <taxon>rosids</taxon>
        <taxon>malvids</taxon>
        <taxon>Brassicales</taxon>
        <taxon>Brassicaceae</taxon>
        <taxon>Arabideae</taxon>
        <taxon>Arabis</taxon>
    </lineage>
</organism>
<keyword evidence="1" id="KW-0472">Membrane</keyword>
<proteinExistence type="predicted"/>
<keyword evidence="1" id="KW-0812">Transmembrane</keyword>
<reference evidence="2" key="1">
    <citation type="submission" date="2019-07" db="EMBL/GenBank/DDBJ databases">
        <authorList>
            <person name="Dittberner H."/>
        </authorList>
    </citation>
    <scope>NUCLEOTIDE SEQUENCE [LARGE SCALE GENOMIC DNA]</scope>
</reference>
<evidence type="ECO:0000313" key="2">
    <source>
        <dbReference type="EMBL" id="VVA99167.1"/>
    </source>
</evidence>
<accession>A0A565BC15</accession>
<evidence type="ECO:0000313" key="3">
    <source>
        <dbReference type="Proteomes" id="UP000489600"/>
    </source>
</evidence>
<evidence type="ECO:0000256" key="1">
    <source>
        <dbReference type="SAM" id="Phobius"/>
    </source>
</evidence>
<dbReference type="AlphaFoldDB" id="A0A565BC15"/>
<dbReference type="Proteomes" id="UP000489600">
    <property type="component" value="Unassembled WGS sequence"/>
</dbReference>
<gene>
    <name evidence="2" type="ORF">ANE_LOCUS9612</name>
</gene>
<dbReference type="EMBL" id="CABITT030000003">
    <property type="protein sequence ID" value="VVA99167.1"/>
    <property type="molecule type" value="Genomic_DNA"/>
</dbReference>
<keyword evidence="1" id="KW-1133">Transmembrane helix</keyword>
<keyword evidence="3" id="KW-1185">Reference proteome</keyword>
<feature type="transmembrane region" description="Helical" evidence="1">
    <location>
        <begin position="39"/>
        <end position="61"/>
    </location>
</feature>
<sequence>MAPYGRQKFRSDNSNLGYGANLRGDESYESLMGNVKRRYLLEGTTSVALTYSLLVGLHICMKHQQRRRVSMPVLSTTVLAQVGPVMVATERTSENLVIDLDGDDAMDVVINGGNGITEQANEQQITGSNGIQLTQVANTQRDQQFGDVVMNILNTYMQQMEATLMEA</sequence>